<evidence type="ECO:0000256" key="1">
    <source>
        <dbReference type="SAM" id="MobiDB-lite"/>
    </source>
</evidence>
<feature type="compositionally biased region" description="Basic residues" evidence="1">
    <location>
        <begin position="16"/>
        <end position="26"/>
    </location>
</feature>
<dbReference type="RefSeq" id="WP_220207947.1">
    <property type="nucleotide sequence ID" value="NZ_BNJK01000001.1"/>
</dbReference>
<evidence type="ECO:0000313" key="2">
    <source>
        <dbReference type="EMBL" id="GHO97384.1"/>
    </source>
</evidence>
<dbReference type="Proteomes" id="UP000597444">
    <property type="component" value="Unassembled WGS sequence"/>
</dbReference>
<proteinExistence type="predicted"/>
<evidence type="ECO:0000313" key="3">
    <source>
        <dbReference type="Proteomes" id="UP000597444"/>
    </source>
</evidence>
<name>A0A8J3IT32_9CHLR</name>
<accession>A0A8J3IT32</accession>
<organism evidence="2 3">
    <name type="scientific">Reticulibacter mediterranei</name>
    <dbReference type="NCBI Taxonomy" id="2778369"/>
    <lineage>
        <taxon>Bacteria</taxon>
        <taxon>Bacillati</taxon>
        <taxon>Chloroflexota</taxon>
        <taxon>Ktedonobacteria</taxon>
        <taxon>Ktedonobacterales</taxon>
        <taxon>Reticulibacteraceae</taxon>
        <taxon>Reticulibacter</taxon>
    </lineage>
</organism>
<keyword evidence="3" id="KW-1185">Reference proteome</keyword>
<feature type="region of interest" description="Disordered" evidence="1">
    <location>
        <begin position="1"/>
        <end position="28"/>
    </location>
</feature>
<reference evidence="2" key="1">
    <citation type="submission" date="2020-10" db="EMBL/GenBank/DDBJ databases">
        <title>Taxonomic study of unclassified bacteria belonging to the class Ktedonobacteria.</title>
        <authorList>
            <person name="Yabe S."/>
            <person name="Wang C.M."/>
            <person name="Zheng Y."/>
            <person name="Sakai Y."/>
            <person name="Cavaletti L."/>
            <person name="Monciardini P."/>
            <person name="Donadio S."/>
        </authorList>
    </citation>
    <scope>NUCLEOTIDE SEQUENCE</scope>
    <source>
        <strain evidence="2">ID150040</strain>
    </source>
</reference>
<gene>
    <name evidence="2" type="ORF">KSF_074320</name>
</gene>
<dbReference type="EMBL" id="BNJK01000001">
    <property type="protein sequence ID" value="GHO97384.1"/>
    <property type="molecule type" value="Genomic_DNA"/>
</dbReference>
<sequence length="313" mass="37082">MYQPEEKLPMAQPKQPHPKTRRRRRDAGKGRFTKRDCFALIWIGHQYSIRLDQLQWVLGRFPGRGATYTNWISKSAARDVITRWAEEGLVRVERLEVDAPFWIWLTHKGLRRMGLSYTYRDLRKLKDVKGEDLTHIYAIRLDIEADEPKARWISERALRQGQIRLKGQKLLHRPDGVVVLPNGKTVAIEAELSAKKPFELEEILLELLWGEEYLRRKAEYDRQTAREFSRGDRSPYDQIWYFAPKTIRRRVRRARERLFANLTISQQEAERIYIAWYPLPHSDEEITQEVREDNEALGLDEDEATRVEDTSAQ</sequence>
<comment type="caution">
    <text evidence="2">The sequence shown here is derived from an EMBL/GenBank/DDBJ whole genome shotgun (WGS) entry which is preliminary data.</text>
</comment>
<protein>
    <submittedName>
        <fullName evidence="2">Uncharacterized protein</fullName>
    </submittedName>
</protein>
<dbReference type="AlphaFoldDB" id="A0A8J3IT32"/>